<keyword evidence="5" id="KW-1185">Reference proteome</keyword>
<feature type="signal peptide" evidence="1">
    <location>
        <begin position="1"/>
        <end position="22"/>
    </location>
</feature>
<proteinExistence type="predicted"/>
<protein>
    <submittedName>
        <fullName evidence="3">Uncharacterized protein</fullName>
    </submittedName>
</protein>
<evidence type="ECO:0000256" key="1">
    <source>
        <dbReference type="SAM" id="SignalP"/>
    </source>
</evidence>
<dbReference type="Proteomes" id="UP001462961">
    <property type="component" value="Unassembled WGS sequence"/>
</dbReference>
<reference evidence="3" key="2">
    <citation type="submission" date="2016-06" db="EMBL/GenBank/DDBJ databases">
        <authorList>
            <person name="Huang P."/>
            <person name="Jiang X."/>
            <person name="Liu X."/>
        </authorList>
    </citation>
    <scope>NUCLEOTIDE SEQUENCE</scope>
    <source>
        <strain evidence="3">852011</strain>
        <plasmid evidence="3">unnamed</plasmid>
    </source>
</reference>
<feature type="chain" id="PRO_5040135889" evidence="1">
    <location>
        <begin position="23"/>
        <end position="146"/>
    </location>
</feature>
<reference evidence="2 5" key="3">
    <citation type="submission" date="2024-01" db="EMBL/GenBank/DDBJ databases">
        <title>The diversity of rhizobia nodulating Mimosa spp. in eleven states of Brazil covering several biomes is determined by host plant, location, and edaphic factors.</title>
        <authorList>
            <person name="Rouws L."/>
            <person name="Barauna A."/>
            <person name="Beukes C."/>
            <person name="De Faria S.M."/>
            <person name="Gross E."/>
            <person name="Dos Reis Junior F.B."/>
            <person name="Simon M."/>
            <person name="Maluk M."/>
            <person name="Odee D.W."/>
            <person name="Kenicer G."/>
            <person name="Young J.P.W."/>
            <person name="Reis V.M."/>
            <person name="Zilli J."/>
            <person name="James E.K."/>
        </authorList>
    </citation>
    <scope>NUCLEOTIDE SEQUENCE [LARGE SCALE GENOMIC DNA]</scope>
    <source>
        <strain evidence="2 5">JHI1651</strain>
    </source>
</reference>
<geneLocation type="plasmid" evidence="3">
    <name>unnamed</name>
</geneLocation>
<keyword evidence="1" id="KW-0732">Signal</keyword>
<dbReference type="Proteomes" id="UP000509548">
    <property type="component" value="Plasmid unnamed"/>
</dbReference>
<dbReference type="AlphaFoldDB" id="A0A9Q6S933"/>
<evidence type="ECO:0000313" key="5">
    <source>
        <dbReference type="Proteomes" id="UP001462961"/>
    </source>
</evidence>
<geneLocation type="plasmid" evidence="4"/>
<dbReference type="EMBL" id="CP015960">
    <property type="protein sequence ID" value="QLB67045.1"/>
    <property type="molecule type" value="Genomic_DNA"/>
</dbReference>
<organism evidence="3 4">
    <name type="scientific">Paraburkholderia caribensis</name>
    <dbReference type="NCBI Taxonomy" id="75105"/>
    <lineage>
        <taxon>Bacteria</taxon>
        <taxon>Pseudomonadati</taxon>
        <taxon>Pseudomonadota</taxon>
        <taxon>Betaproteobacteria</taxon>
        <taxon>Burkholderiales</taxon>
        <taxon>Burkholderiaceae</taxon>
        <taxon>Paraburkholderia</taxon>
    </lineage>
</organism>
<reference evidence="3 4" key="1">
    <citation type="journal article" date="2014" name="Genome Announc.">
        <title>Draft Genome Sequence of the Haloacid-Degrading Burkholderia caribensis Strain MBA4.</title>
        <authorList>
            <person name="Pan Y."/>
            <person name="Kong K.F."/>
            <person name="Tsang J.S."/>
        </authorList>
    </citation>
    <scope>NUCLEOTIDE SEQUENCE [LARGE SCALE GENOMIC DNA]</scope>
    <source>
        <strain evidence="3 4">852011</strain>
    </source>
</reference>
<dbReference type="EMBL" id="JAYLVJ010000020">
    <property type="protein sequence ID" value="MEO1755813.1"/>
    <property type="molecule type" value="Genomic_DNA"/>
</dbReference>
<accession>A0A9Q6S933</accession>
<sequence>MSSPVHWFAVVCGLTAAVIASANVRDHLPVVSNPVSTFPVQQPKSTVAPMNDVLRRNGLEPGSEKSLIVIKWLQGMHKDPAIGRAVPGGSNELGRVLSDPTRRDSLMMNGLARLSADDRLHYLKIYTRMLDELVPVNCFGLSEWET</sequence>
<evidence type="ECO:0000313" key="2">
    <source>
        <dbReference type="EMBL" id="MEO1755813.1"/>
    </source>
</evidence>
<dbReference type="RefSeq" id="WP_146174414.1">
    <property type="nucleotide sequence ID" value="NZ_CP015960.1"/>
</dbReference>
<evidence type="ECO:0000313" key="4">
    <source>
        <dbReference type="Proteomes" id="UP000509548"/>
    </source>
</evidence>
<gene>
    <name evidence="3" type="ORF">A9O66_31620</name>
    <name evidence="2" type="ORF">VOI32_17960</name>
</gene>
<name>A0A9Q6S933_9BURK</name>
<evidence type="ECO:0000313" key="3">
    <source>
        <dbReference type="EMBL" id="QLB67045.1"/>
    </source>
</evidence>
<keyword evidence="3" id="KW-0614">Plasmid</keyword>